<dbReference type="EMBL" id="RCMK01000163">
    <property type="protein sequence ID" value="KAG2946205.1"/>
    <property type="molecule type" value="Genomic_DNA"/>
</dbReference>
<dbReference type="Proteomes" id="UP000736787">
    <property type="component" value="Unassembled WGS sequence"/>
</dbReference>
<dbReference type="Proteomes" id="UP000735874">
    <property type="component" value="Unassembled WGS sequence"/>
</dbReference>
<reference evidence="7" key="3">
    <citation type="submission" date="2021-01" db="EMBL/GenBank/DDBJ databases">
        <title>Phytophthora aleatoria, a newly-described species from Pinus radiata is distinct from Phytophthora cactorum isolates based on comparative genomics.</title>
        <authorList>
            <person name="Mcdougal R."/>
            <person name="Panda P."/>
            <person name="Williams N."/>
            <person name="Studholme D.J."/>
        </authorList>
    </citation>
    <scope>NUCLEOTIDE SEQUENCE</scope>
    <source>
        <strain evidence="7">NZFS 3830</strain>
    </source>
</reference>
<evidence type="ECO:0000313" key="7">
    <source>
        <dbReference type="EMBL" id="KAG6960676.1"/>
    </source>
</evidence>
<evidence type="ECO:0000313" key="3">
    <source>
        <dbReference type="EMBL" id="KAG2930220.1"/>
    </source>
</evidence>
<gene>
    <name evidence="7" type="ORF">JG687_00008101</name>
    <name evidence="8" type="ORF">PC110_g15215</name>
    <name evidence="2" type="ORF">PC113_g7909</name>
    <name evidence="3" type="ORF">PC115_g6617</name>
    <name evidence="4" type="ORF">PC117_g7814</name>
    <name evidence="5" type="ORF">PC118_g11400</name>
    <name evidence="6" type="ORF">PC129_g11717</name>
</gene>
<reference evidence="2" key="2">
    <citation type="submission" date="2018-10" db="EMBL/GenBank/DDBJ databases">
        <title>Effector identification in a new, highly contiguous assembly of the strawberry crown rot pathogen Phytophthora cactorum.</title>
        <authorList>
            <person name="Armitage A.D."/>
            <person name="Nellist C.F."/>
            <person name="Bates H."/>
            <person name="Vickerstaff R.J."/>
            <person name="Harrison R.J."/>
        </authorList>
    </citation>
    <scope>NUCLEOTIDE SEQUENCE</scope>
    <source>
        <strain evidence="2">15-7</strain>
        <strain evidence="3">4032</strain>
        <strain evidence="4">4040</strain>
        <strain evidence="5">P415</strain>
        <strain evidence="6">P421</strain>
    </source>
</reference>
<feature type="compositionally biased region" description="Polar residues" evidence="1">
    <location>
        <begin position="59"/>
        <end position="70"/>
    </location>
</feature>
<dbReference type="EMBL" id="RCMG01000179">
    <property type="protein sequence ID" value="KAG2860595.1"/>
    <property type="molecule type" value="Genomic_DNA"/>
</dbReference>
<name>A0A329RV44_9STRA</name>
<reference evidence="8 9" key="1">
    <citation type="submission" date="2018-01" db="EMBL/GenBank/DDBJ databases">
        <title>Draft genome of the strawberry crown rot pathogen Phytophthora cactorum.</title>
        <authorList>
            <person name="Armitage A.D."/>
            <person name="Lysoe E."/>
            <person name="Nellist C.F."/>
            <person name="Harrison R.J."/>
            <person name="Brurberg M.B."/>
        </authorList>
    </citation>
    <scope>NUCLEOTIDE SEQUENCE [LARGE SCALE GENOMIC DNA]</scope>
    <source>
        <strain evidence="8 9">10300</strain>
    </source>
</reference>
<evidence type="ECO:0000313" key="2">
    <source>
        <dbReference type="EMBL" id="KAG2860595.1"/>
    </source>
</evidence>
<dbReference type="Proteomes" id="UP000251314">
    <property type="component" value="Unassembled WGS sequence"/>
</dbReference>
<evidence type="ECO:0000313" key="8">
    <source>
        <dbReference type="EMBL" id="RAW28395.1"/>
    </source>
</evidence>
<feature type="region of interest" description="Disordered" evidence="1">
    <location>
        <begin position="59"/>
        <end position="84"/>
    </location>
</feature>
<dbReference type="EMBL" id="RCMV01000421">
    <property type="protein sequence ID" value="KAG3217440.1"/>
    <property type="molecule type" value="Genomic_DNA"/>
</dbReference>
<dbReference type="EMBL" id="RCML01000344">
    <property type="protein sequence ID" value="KAG2980068.1"/>
    <property type="molecule type" value="Genomic_DNA"/>
</dbReference>
<evidence type="ECO:0000313" key="5">
    <source>
        <dbReference type="EMBL" id="KAG2980068.1"/>
    </source>
</evidence>
<accession>A0A329RV44</accession>
<comment type="caution">
    <text evidence="8">The sequence shown here is derived from an EMBL/GenBank/DDBJ whole genome shotgun (WGS) entry which is preliminary data.</text>
</comment>
<dbReference type="Proteomes" id="UP000697107">
    <property type="component" value="Unassembled WGS sequence"/>
</dbReference>
<dbReference type="EMBL" id="MJFZ01000491">
    <property type="protein sequence ID" value="RAW28395.1"/>
    <property type="molecule type" value="Genomic_DNA"/>
</dbReference>
<proteinExistence type="predicted"/>
<protein>
    <submittedName>
        <fullName evidence="8">Uncharacterized protein</fullName>
    </submittedName>
</protein>
<dbReference type="OrthoDB" id="97706at2759"/>
<sequence length="84" mass="9711">MLRERQRVEQAEQDTATLRIKLNDQWVSVEVDRFSLWSAVGLPNRNVFTSGIFHAFLSPSASNPEQQDVSHMQAEYDKESDDEQ</sequence>
<dbReference type="Proteomes" id="UP000688947">
    <property type="component" value="Unassembled WGS sequence"/>
</dbReference>
<dbReference type="EMBL" id="RCMI01000149">
    <property type="protein sequence ID" value="KAG2930220.1"/>
    <property type="molecule type" value="Genomic_DNA"/>
</dbReference>
<organism evidence="8 9">
    <name type="scientific">Phytophthora cactorum</name>
    <dbReference type="NCBI Taxonomy" id="29920"/>
    <lineage>
        <taxon>Eukaryota</taxon>
        <taxon>Sar</taxon>
        <taxon>Stramenopiles</taxon>
        <taxon>Oomycota</taxon>
        <taxon>Peronosporomycetes</taxon>
        <taxon>Peronosporales</taxon>
        <taxon>Peronosporaceae</taxon>
        <taxon>Phytophthora</taxon>
    </lineage>
</organism>
<evidence type="ECO:0000313" key="6">
    <source>
        <dbReference type="EMBL" id="KAG3217440.1"/>
    </source>
</evidence>
<evidence type="ECO:0000313" key="4">
    <source>
        <dbReference type="EMBL" id="KAG2946205.1"/>
    </source>
</evidence>
<keyword evidence="9" id="KW-1185">Reference proteome</keyword>
<dbReference type="Proteomes" id="UP000760860">
    <property type="component" value="Unassembled WGS sequence"/>
</dbReference>
<dbReference type="EMBL" id="JAENGZ010000376">
    <property type="protein sequence ID" value="KAG6960676.1"/>
    <property type="molecule type" value="Genomic_DNA"/>
</dbReference>
<evidence type="ECO:0000256" key="1">
    <source>
        <dbReference type="SAM" id="MobiDB-lite"/>
    </source>
</evidence>
<dbReference type="Proteomes" id="UP000774804">
    <property type="component" value="Unassembled WGS sequence"/>
</dbReference>
<dbReference type="VEuPathDB" id="FungiDB:PC110_g15215"/>
<dbReference type="AlphaFoldDB" id="A0A329RV44"/>
<evidence type="ECO:0000313" key="9">
    <source>
        <dbReference type="Proteomes" id="UP000251314"/>
    </source>
</evidence>